<evidence type="ECO:0000256" key="4">
    <source>
        <dbReference type="ARBA" id="ARBA00023054"/>
    </source>
</evidence>
<dbReference type="GeneID" id="108673147"/>
<dbReference type="Pfam" id="PF12352">
    <property type="entry name" value="V-SNARE_C"/>
    <property type="match status" value="1"/>
</dbReference>
<dbReference type="GO" id="GO:0019905">
    <property type="term" value="F:syntaxin binding"/>
    <property type="evidence" value="ECO:0007669"/>
    <property type="project" value="TreeGrafter"/>
</dbReference>
<dbReference type="PANTHER" id="PTHR19305">
    <property type="entry name" value="SYNAPTOSOMAL ASSOCIATED PROTEIN"/>
    <property type="match status" value="1"/>
</dbReference>
<feature type="domain" description="T-SNARE coiled-coil homology" evidence="7">
    <location>
        <begin position="68"/>
        <end position="130"/>
    </location>
</feature>
<protein>
    <submittedName>
        <fullName evidence="10">Synaptosomal-associated protein 29</fullName>
    </submittedName>
</protein>
<evidence type="ECO:0000313" key="9">
    <source>
        <dbReference type="Proteomes" id="UP000694843"/>
    </source>
</evidence>
<sequence length="290" mass="32158">MSHNYALNSNKPAFSVADDDMESAFLQSSGGAYMAGDRLFGNGPKPFSPPSDTSPEELQYQSTIQQIQDVERRTLASTKRSMQAIAESEQIGVETAKDLVHQREQLENTNRRLDNINEDLKESQKNISAIKSVFSSFRQWMTSPKNADTKDKKKTSDVASPSADSGYKEPSFDHNPKLERAVNIAPKYPDPSLSLRGIDYSESSGSTRYQGPGVGDEADWKQTSKRVNQQLDNDLEEMAFGLSRLKGLAEGLGQEITDQNKLLDTITSKADKTDLNLNSTNKQINSILKK</sequence>
<evidence type="ECO:0000256" key="5">
    <source>
        <dbReference type="SAM" id="Coils"/>
    </source>
</evidence>
<evidence type="ECO:0000256" key="1">
    <source>
        <dbReference type="ARBA" id="ARBA00009480"/>
    </source>
</evidence>
<dbReference type="OMA" id="NLDEMCD"/>
<reference evidence="8" key="1">
    <citation type="submission" date="2014-08" db="EMBL/GenBank/DDBJ databases">
        <authorList>
            <person name="Murali S."/>
            <person name="Richards S."/>
            <person name="Bandaranaike D."/>
            <person name="Bellair M."/>
            <person name="Blankenburg K."/>
            <person name="Chao H."/>
            <person name="Dinh H."/>
            <person name="Doddapaneni H."/>
            <person name="Dugan-Rocha S."/>
            <person name="Elkadiri S."/>
            <person name="Gnanaolivu R."/>
            <person name="Hughes D."/>
            <person name="Lee S."/>
            <person name="Li M."/>
            <person name="Ming W."/>
            <person name="Munidasa M."/>
            <person name="Muniz J."/>
            <person name="Nguyen L."/>
            <person name="Osuji N."/>
            <person name="Pu L.-L."/>
            <person name="Puazo M."/>
            <person name="Skinner E."/>
            <person name="Qu C."/>
            <person name="Quiroz J."/>
            <person name="Raj R."/>
            <person name="Weissenberger G."/>
            <person name="Xin Y."/>
            <person name="Zou X."/>
            <person name="Han Y."/>
            <person name="Worley K."/>
            <person name="Muzny D."/>
            <person name="Gibbs R."/>
        </authorList>
    </citation>
    <scope>NUCLEOTIDE SEQUENCE</scope>
    <source>
        <strain evidence="8">HAZT.00-mixed</strain>
        <tissue evidence="8">Whole organism</tissue>
    </source>
</reference>
<reference evidence="8" key="3">
    <citation type="submission" date="2019-06" db="EMBL/GenBank/DDBJ databases">
        <authorList>
            <person name="Poynton C."/>
            <person name="Hasenbein S."/>
            <person name="Benoit J.B."/>
            <person name="Sepulveda M.S."/>
            <person name="Poelchau M.F."/>
            <person name="Murali S.C."/>
            <person name="Chen S."/>
            <person name="Glastad K.M."/>
            <person name="Werren J.H."/>
            <person name="Vineis J.H."/>
            <person name="Bowen J.L."/>
            <person name="Friedrich M."/>
            <person name="Jones J."/>
            <person name="Robertson H.M."/>
            <person name="Feyereisen R."/>
            <person name="Mechler-Hickson A."/>
            <person name="Mathers N."/>
            <person name="Lee C.E."/>
            <person name="Colbourne J.K."/>
            <person name="Biales A."/>
            <person name="Johnston J.S."/>
            <person name="Wellborn G.A."/>
            <person name="Rosendale A.J."/>
            <person name="Cridge A.G."/>
            <person name="Munoz-Torres M.C."/>
            <person name="Bain P.A."/>
            <person name="Manny A.R."/>
            <person name="Major K.M."/>
            <person name="Lambert F.N."/>
            <person name="Vulpe C.D."/>
            <person name="Tuck P."/>
            <person name="Blalock B.J."/>
            <person name="Lin Y.-Y."/>
            <person name="Smith M.E."/>
            <person name="Ochoa-Acuna H."/>
            <person name="Chen M.-J.M."/>
            <person name="Childers C.P."/>
            <person name="Qu J."/>
            <person name="Dugan S."/>
            <person name="Lee S.L."/>
            <person name="Chao H."/>
            <person name="Dinh H."/>
            <person name="Han Y."/>
            <person name="Doddapaneni H."/>
            <person name="Worley K.C."/>
            <person name="Muzny D.M."/>
            <person name="Gibbs R.A."/>
            <person name="Richards S."/>
        </authorList>
    </citation>
    <scope>NUCLEOTIDE SEQUENCE</scope>
    <source>
        <strain evidence="8">HAZT.00-mixed</strain>
        <tissue evidence="8">Whole organism</tissue>
    </source>
</reference>
<feature type="region of interest" description="Disordered" evidence="6">
    <location>
        <begin position="36"/>
        <end position="56"/>
    </location>
</feature>
<evidence type="ECO:0000256" key="6">
    <source>
        <dbReference type="SAM" id="MobiDB-lite"/>
    </source>
</evidence>
<dbReference type="PANTHER" id="PTHR19305:SF9">
    <property type="entry name" value="SYNAPTOSOMAL-ASSOCIATED PROTEIN 29"/>
    <property type="match status" value="1"/>
</dbReference>
<keyword evidence="9" id="KW-1185">Reference proteome</keyword>
<dbReference type="GO" id="GO:0016082">
    <property type="term" value="P:synaptic vesicle priming"/>
    <property type="evidence" value="ECO:0007669"/>
    <property type="project" value="TreeGrafter"/>
</dbReference>
<dbReference type="CDD" id="cd15856">
    <property type="entry name" value="SNARE_SNAP29C"/>
    <property type="match status" value="1"/>
</dbReference>
<feature type="coiled-coil region" evidence="5">
    <location>
        <begin position="96"/>
        <end position="133"/>
    </location>
</feature>
<evidence type="ECO:0000256" key="3">
    <source>
        <dbReference type="ARBA" id="ARBA00022927"/>
    </source>
</evidence>
<accession>A0A6A0H4A2</accession>
<dbReference type="InterPro" id="IPR000727">
    <property type="entry name" value="T_SNARE_dom"/>
</dbReference>
<dbReference type="GO" id="GO:0098793">
    <property type="term" value="C:presynapse"/>
    <property type="evidence" value="ECO:0007669"/>
    <property type="project" value="GOC"/>
</dbReference>
<feature type="compositionally biased region" description="Basic and acidic residues" evidence="6">
    <location>
        <begin position="166"/>
        <end position="177"/>
    </location>
</feature>
<dbReference type="Proteomes" id="UP000694843">
    <property type="component" value="Unplaced"/>
</dbReference>
<dbReference type="SUPFAM" id="SSF58038">
    <property type="entry name" value="SNARE fusion complex"/>
    <property type="match status" value="2"/>
</dbReference>
<feature type="domain" description="T-SNARE coiled-coil homology" evidence="7">
    <location>
        <begin position="225"/>
        <end position="287"/>
    </location>
</feature>
<organism evidence="8">
    <name type="scientific">Hyalella azteca</name>
    <name type="common">Amphipod</name>
    <dbReference type="NCBI Taxonomy" id="294128"/>
    <lineage>
        <taxon>Eukaryota</taxon>
        <taxon>Metazoa</taxon>
        <taxon>Ecdysozoa</taxon>
        <taxon>Arthropoda</taxon>
        <taxon>Crustacea</taxon>
        <taxon>Multicrustacea</taxon>
        <taxon>Malacostraca</taxon>
        <taxon>Eumalacostraca</taxon>
        <taxon>Peracarida</taxon>
        <taxon>Amphipoda</taxon>
        <taxon>Senticaudata</taxon>
        <taxon>Talitrida</taxon>
        <taxon>Talitroidea</taxon>
        <taxon>Hyalellidae</taxon>
        <taxon>Hyalella</taxon>
    </lineage>
</organism>
<dbReference type="Gene3D" id="1.20.5.110">
    <property type="match status" value="2"/>
</dbReference>
<dbReference type="GO" id="GO:0005886">
    <property type="term" value="C:plasma membrane"/>
    <property type="evidence" value="ECO:0007669"/>
    <property type="project" value="TreeGrafter"/>
</dbReference>
<dbReference type="GO" id="GO:0005484">
    <property type="term" value="F:SNAP receptor activity"/>
    <property type="evidence" value="ECO:0007669"/>
    <property type="project" value="TreeGrafter"/>
</dbReference>
<dbReference type="GO" id="GO:0031629">
    <property type="term" value="P:synaptic vesicle fusion to presynaptic active zone membrane"/>
    <property type="evidence" value="ECO:0007669"/>
    <property type="project" value="TreeGrafter"/>
</dbReference>
<reference evidence="10" key="4">
    <citation type="submission" date="2025-04" db="UniProtKB">
        <authorList>
            <consortium name="RefSeq"/>
        </authorList>
    </citation>
    <scope>IDENTIFICATION</scope>
    <source>
        <tissue evidence="10">Whole organism</tissue>
    </source>
</reference>
<dbReference type="AlphaFoldDB" id="A0A6A0H4A2"/>
<dbReference type="Proteomes" id="UP000711488">
    <property type="component" value="Unassembled WGS sequence"/>
</dbReference>
<feature type="region of interest" description="Disordered" evidence="6">
    <location>
        <begin position="143"/>
        <end position="177"/>
    </location>
</feature>
<dbReference type="RefSeq" id="XP_018016423.1">
    <property type="nucleotide sequence ID" value="XM_018160934.2"/>
</dbReference>
<keyword evidence="3" id="KW-0653">Protein transport</keyword>
<dbReference type="CDD" id="cd15887">
    <property type="entry name" value="SNARE_SNAP29N"/>
    <property type="match status" value="1"/>
</dbReference>
<dbReference type="EMBL" id="JQDR03007398">
    <property type="protein sequence ID" value="KAA0198651.1"/>
    <property type="molecule type" value="Genomic_DNA"/>
</dbReference>
<dbReference type="GO" id="GO:0015031">
    <property type="term" value="P:protein transport"/>
    <property type="evidence" value="ECO:0007669"/>
    <property type="project" value="UniProtKB-KW"/>
</dbReference>
<evidence type="ECO:0000313" key="10">
    <source>
        <dbReference type="RefSeq" id="XP_018016423.1"/>
    </source>
</evidence>
<gene>
    <name evidence="10" type="primary">LOC108673147</name>
    <name evidence="8" type="ORF">HAZT_HAZT005545</name>
</gene>
<dbReference type="FunFam" id="1.20.5.110:FF:000041">
    <property type="entry name" value="Synaptosomal-associated protein 29"/>
    <property type="match status" value="1"/>
</dbReference>
<name>A0A6A0H4A2_HYAAZ</name>
<dbReference type="OrthoDB" id="18679at2759"/>
<dbReference type="SMART" id="SM00397">
    <property type="entry name" value="t_SNARE"/>
    <property type="match status" value="2"/>
</dbReference>
<evidence type="ECO:0000313" key="8">
    <source>
        <dbReference type="EMBL" id="KAA0198651.1"/>
    </source>
</evidence>
<feature type="compositionally biased region" description="Basic and acidic residues" evidence="6">
    <location>
        <begin position="147"/>
        <end position="156"/>
    </location>
</feature>
<dbReference type="GO" id="GO:0031201">
    <property type="term" value="C:SNARE complex"/>
    <property type="evidence" value="ECO:0007669"/>
    <property type="project" value="TreeGrafter"/>
</dbReference>
<evidence type="ECO:0000256" key="2">
    <source>
        <dbReference type="ARBA" id="ARBA00022448"/>
    </source>
</evidence>
<dbReference type="CTD" id="9342"/>
<reference evidence="8" key="2">
    <citation type="journal article" date="2018" name="Environ. Sci. Technol.">
        <title>The Toxicogenome of Hyalella azteca: A Model for Sediment Ecotoxicology and Evolutionary Toxicology.</title>
        <authorList>
            <person name="Poynton H.C."/>
            <person name="Hasenbein S."/>
            <person name="Benoit J.B."/>
            <person name="Sepulveda M.S."/>
            <person name="Poelchau M.F."/>
            <person name="Hughes D.S.T."/>
            <person name="Murali S.C."/>
            <person name="Chen S."/>
            <person name="Glastad K.M."/>
            <person name="Goodisman M.A.D."/>
            <person name="Werren J.H."/>
            <person name="Vineis J.H."/>
            <person name="Bowen J.L."/>
            <person name="Friedrich M."/>
            <person name="Jones J."/>
            <person name="Robertson H.M."/>
            <person name="Feyereisen R."/>
            <person name="Mechler-Hickson A."/>
            <person name="Mathers N."/>
            <person name="Lee C.E."/>
            <person name="Colbourne J.K."/>
            <person name="Biales A."/>
            <person name="Johnston J.S."/>
            <person name="Wellborn G.A."/>
            <person name="Rosendale A.J."/>
            <person name="Cridge A.G."/>
            <person name="Munoz-Torres M.C."/>
            <person name="Bain P.A."/>
            <person name="Manny A.R."/>
            <person name="Major K.M."/>
            <person name="Lambert F.N."/>
            <person name="Vulpe C.D."/>
            <person name="Tuck P."/>
            <person name="Blalock B.J."/>
            <person name="Lin Y.Y."/>
            <person name="Smith M.E."/>
            <person name="Ochoa-Acuna H."/>
            <person name="Chen M.M."/>
            <person name="Childers C.P."/>
            <person name="Qu J."/>
            <person name="Dugan S."/>
            <person name="Lee S.L."/>
            <person name="Chao H."/>
            <person name="Dinh H."/>
            <person name="Han Y."/>
            <person name="Doddapaneni H."/>
            <person name="Worley K.C."/>
            <person name="Muzny D.M."/>
            <person name="Gibbs R.A."/>
            <person name="Richards S."/>
        </authorList>
    </citation>
    <scope>NUCLEOTIDE SEQUENCE</scope>
    <source>
        <strain evidence="8">HAZT.00-mixed</strain>
        <tissue evidence="8">Whole organism</tissue>
    </source>
</reference>
<evidence type="ECO:0000259" key="7">
    <source>
        <dbReference type="PROSITE" id="PS50192"/>
    </source>
</evidence>
<keyword evidence="4 5" id="KW-0175">Coiled coil</keyword>
<dbReference type="PROSITE" id="PS50192">
    <property type="entry name" value="T_SNARE"/>
    <property type="match status" value="2"/>
</dbReference>
<proteinExistence type="inferred from homology"/>
<comment type="similarity">
    <text evidence="1">Belongs to the SNAP-25 family.</text>
</comment>
<keyword evidence="2" id="KW-0813">Transport</keyword>
<feature type="region of interest" description="Disordered" evidence="6">
    <location>
        <begin position="195"/>
        <end position="218"/>
    </location>
</feature>
<dbReference type="KEGG" id="hazt:108673147"/>